<keyword evidence="2" id="KW-0813">Transport</keyword>
<keyword evidence="8" id="KW-0175">Coiled coil</keyword>
<comment type="caution">
    <text evidence="11">The sequence shown here is derived from an EMBL/GenBank/DDBJ whole genome shotgun (WGS) entry which is preliminary data.</text>
</comment>
<dbReference type="Gene3D" id="1.20.120.350">
    <property type="entry name" value="Voltage-gated potassium channels. Chain C"/>
    <property type="match status" value="1"/>
</dbReference>
<dbReference type="InterPro" id="IPR028325">
    <property type="entry name" value="VG_K_chnl"/>
</dbReference>
<sequence>MPPTPSGADVTRVEQWERRTEVPLLLLALAFLAAYAWPVLDPGLHPTLENGLQALSWAVWGAFLVDFGVRVSLAEQRGRYVLRHWYDVALVVLPMLRPLRLLRALAVARILGRTFAHNRAGRVTVYVIGATVATIGLGALAVLDAERADPHANITTFGDALWWAVTTVTTVGYGDFYPVSTGGRLIAVVLMLVGIALLGSITATIASWLVASAAEAEEEEMEQAVDESTAAVLAALDDLRRQVAALESRLDAGDPAAPD</sequence>
<evidence type="ECO:0000256" key="1">
    <source>
        <dbReference type="ARBA" id="ARBA00004141"/>
    </source>
</evidence>
<keyword evidence="5" id="KW-0406">Ion transport</keyword>
<proteinExistence type="predicted"/>
<evidence type="ECO:0000313" key="11">
    <source>
        <dbReference type="EMBL" id="KAA1427891.1"/>
    </source>
</evidence>
<organism evidence="11 12">
    <name type="scientific">Nocardioides antri</name>
    <dbReference type="NCBI Taxonomy" id="2607659"/>
    <lineage>
        <taxon>Bacteria</taxon>
        <taxon>Bacillati</taxon>
        <taxon>Actinomycetota</taxon>
        <taxon>Actinomycetes</taxon>
        <taxon>Propionibacteriales</taxon>
        <taxon>Nocardioidaceae</taxon>
        <taxon>Nocardioides</taxon>
    </lineage>
</organism>
<dbReference type="Gene3D" id="1.10.287.70">
    <property type="match status" value="1"/>
</dbReference>
<dbReference type="GO" id="GO:0008076">
    <property type="term" value="C:voltage-gated potassium channel complex"/>
    <property type="evidence" value="ECO:0007669"/>
    <property type="project" value="InterPro"/>
</dbReference>
<reference evidence="11 12" key="2">
    <citation type="submission" date="2019-09" db="EMBL/GenBank/DDBJ databases">
        <authorList>
            <person name="Jin C."/>
        </authorList>
    </citation>
    <scope>NUCLEOTIDE SEQUENCE [LARGE SCALE GENOMIC DNA]</scope>
    <source>
        <strain evidence="11 12">BN140041</strain>
    </source>
</reference>
<dbReference type="SUPFAM" id="SSF81324">
    <property type="entry name" value="Voltage-gated potassium channels"/>
    <property type="match status" value="1"/>
</dbReference>
<evidence type="ECO:0000256" key="7">
    <source>
        <dbReference type="ARBA" id="ARBA00023303"/>
    </source>
</evidence>
<protein>
    <submittedName>
        <fullName evidence="11">Two pore domain potassium channel family protein</fullName>
    </submittedName>
</protein>
<feature type="coiled-coil region" evidence="8">
    <location>
        <begin position="211"/>
        <end position="249"/>
    </location>
</feature>
<feature type="transmembrane region" description="Helical" evidence="9">
    <location>
        <begin position="185"/>
        <end position="211"/>
    </location>
</feature>
<evidence type="ECO:0000259" key="10">
    <source>
        <dbReference type="Pfam" id="PF07885"/>
    </source>
</evidence>
<feature type="transmembrane region" description="Helical" evidence="9">
    <location>
        <begin position="154"/>
        <end position="173"/>
    </location>
</feature>
<comment type="subcellular location">
    <subcellularLocation>
        <location evidence="1">Membrane</location>
        <topology evidence="1">Multi-pass membrane protein</topology>
    </subcellularLocation>
</comment>
<gene>
    <name evidence="11" type="ORF">F0U47_10785</name>
</gene>
<keyword evidence="6 9" id="KW-0472">Membrane</keyword>
<evidence type="ECO:0000256" key="5">
    <source>
        <dbReference type="ARBA" id="ARBA00023065"/>
    </source>
</evidence>
<evidence type="ECO:0000256" key="6">
    <source>
        <dbReference type="ARBA" id="ARBA00023136"/>
    </source>
</evidence>
<dbReference type="InterPro" id="IPR013099">
    <property type="entry name" value="K_chnl_dom"/>
</dbReference>
<feature type="transmembrane region" description="Helical" evidence="9">
    <location>
        <begin position="123"/>
        <end position="142"/>
    </location>
</feature>
<evidence type="ECO:0000256" key="8">
    <source>
        <dbReference type="SAM" id="Coils"/>
    </source>
</evidence>
<feature type="transmembrane region" description="Helical" evidence="9">
    <location>
        <begin position="52"/>
        <end position="73"/>
    </location>
</feature>
<dbReference type="PANTHER" id="PTHR11537">
    <property type="entry name" value="VOLTAGE-GATED POTASSIUM CHANNEL"/>
    <property type="match status" value="1"/>
</dbReference>
<dbReference type="PANTHER" id="PTHR11537:SF254">
    <property type="entry name" value="POTASSIUM VOLTAGE-GATED CHANNEL PROTEIN SHAB"/>
    <property type="match status" value="1"/>
</dbReference>
<evidence type="ECO:0000313" key="12">
    <source>
        <dbReference type="Proteomes" id="UP000324351"/>
    </source>
</evidence>
<dbReference type="PRINTS" id="PR00169">
    <property type="entry name" value="KCHANNEL"/>
</dbReference>
<accession>A0A5B1M541</accession>
<keyword evidence="7 11" id="KW-0407">Ion channel</keyword>
<evidence type="ECO:0000256" key="3">
    <source>
        <dbReference type="ARBA" id="ARBA00022692"/>
    </source>
</evidence>
<feature type="transmembrane region" description="Helical" evidence="9">
    <location>
        <begin position="22"/>
        <end position="40"/>
    </location>
</feature>
<feature type="domain" description="Potassium channel" evidence="10">
    <location>
        <begin position="155"/>
        <end position="210"/>
    </location>
</feature>
<name>A0A5B1M541_9ACTN</name>
<evidence type="ECO:0000256" key="4">
    <source>
        <dbReference type="ARBA" id="ARBA00022989"/>
    </source>
</evidence>
<dbReference type="Pfam" id="PF07885">
    <property type="entry name" value="Ion_trans_2"/>
    <property type="match status" value="1"/>
</dbReference>
<evidence type="ECO:0000256" key="9">
    <source>
        <dbReference type="SAM" id="Phobius"/>
    </source>
</evidence>
<dbReference type="GO" id="GO:0001508">
    <property type="term" value="P:action potential"/>
    <property type="evidence" value="ECO:0007669"/>
    <property type="project" value="TreeGrafter"/>
</dbReference>
<dbReference type="EMBL" id="VUJW01000003">
    <property type="protein sequence ID" value="KAA1427891.1"/>
    <property type="molecule type" value="Genomic_DNA"/>
</dbReference>
<keyword evidence="3 9" id="KW-0812">Transmembrane</keyword>
<keyword evidence="12" id="KW-1185">Reference proteome</keyword>
<evidence type="ECO:0000256" key="2">
    <source>
        <dbReference type="ARBA" id="ARBA00022448"/>
    </source>
</evidence>
<reference evidence="11 12" key="1">
    <citation type="submission" date="2019-09" db="EMBL/GenBank/DDBJ databases">
        <title>Nocardioides panacisoli sp. nov., isolated from the soil of a ginseng field.</title>
        <authorList>
            <person name="Cho C."/>
        </authorList>
    </citation>
    <scope>NUCLEOTIDE SEQUENCE [LARGE SCALE GENOMIC DNA]</scope>
    <source>
        <strain evidence="11 12">BN140041</strain>
    </source>
</reference>
<dbReference type="AlphaFoldDB" id="A0A5B1M541"/>
<keyword evidence="4 9" id="KW-1133">Transmembrane helix</keyword>
<dbReference type="InterPro" id="IPR027359">
    <property type="entry name" value="Volt_channel_dom_sf"/>
</dbReference>
<dbReference type="Proteomes" id="UP000324351">
    <property type="component" value="Unassembled WGS sequence"/>
</dbReference>
<dbReference type="GO" id="GO:0005249">
    <property type="term" value="F:voltage-gated potassium channel activity"/>
    <property type="evidence" value="ECO:0007669"/>
    <property type="project" value="InterPro"/>
</dbReference>